<dbReference type="HOGENOM" id="CLU_2794128_0_0_1"/>
<feature type="signal peptide" evidence="1">
    <location>
        <begin position="1"/>
        <end position="18"/>
    </location>
</feature>
<dbReference type="GeneID" id="20353230"/>
<dbReference type="VEuPathDB" id="FungiDB:GGTG_12772"/>
<reference evidence="4" key="1">
    <citation type="submission" date="2010-07" db="EMBL/GenBank/DDBJ databases">
        <title>The genome sequence of Gaeumannomyces graminis var. tritici strain R3-111a-1.</title>
        <authorList>
            <consortium name="The Broad Institute Genome Sequencing Platform"/>
            <person name="Ma L.-J."/>
            <person name="Dead R."/>
            <person name="Young S."/>
            <person name="Zeng Q."/>
            <person name="Koehrsen M."/>
            <person name="Alvarado L."/>
            <person name="Berlin A."/>
            <person name="Chapman S.B."/>
            <person name="Chen Z."/>
            <person name="Freedman E."/>
            <person name="Gellesch M."/>
            <person name="Goldberg J."/>
            <person name="Griggs A."/>
            <person name="Gujja S."/>
            <person name="Heilman E.R."/>
            <person name="Heiman D."/>
            <person name="Hepburn T."/>
            <person name="Howarth C."/>
            <person name="Jen D."/>
            <person name="Larson L."/>
            <person name="Mehta T."/>
            <person name="Neiman D."/>
            <person name="Pearson M."/>
            <person name="Roberts A."/>
            <person name="Saif S."/>
            <person name="Shea T."/>
            <person name="Shenoy N."/>
            <person name="Sisk P."/>
            <person name="Stolte C."/>
            <person name="Sykes S."/>
            <person name="Walk T."/>
            <person name="White J."/>
            <person name="Yandava C."/>
            <person name="Haas B."/>
            <person name="Nusbaum C."/>
            <person name="Birren B."/>
        </authorList>
    </citation>
    <scope>NUCLEOTIDE SEQUENCE [LARGE SCALE GENOMIC DNA]</scope>
    <source>
        <strain evidence="4">R3-111a-1</strain>
    </source>
</reference>
<gene>
    <name evidence="3" type="primary">20353230</name>
    <name evidence="2" type="ORF">GGTG_12772</name>
</gene>
<keyword evidence="4" id="KW-1185">Reference proteome</keyword>
<evidence type="ECO:0000256" key="1">
    <source>
        <dbReference type="SAM" id="SignalP"/>
    </source>
</evidence>
<evidence type="ECO:0000313" key="2">
    <source>
        <dbReference type="EMBL" id="EJT69889.1"/>
    </source>
</evidence>
<reference evidence="3" key="4">
    <citation type="journal article" date="2015" name="G3 (Bethesda)">
        <title>Genome sequences of three phytopathogenic species of the Magnaporthaceae family of fungi.</title>
        <authorList>
            <person name="Okagaki L.H."/>
            <person name="Nunes C.C."/>
            <person name="Sailsbery J."/>
            <person name="Clay B."/>
            <person name="Brown D."/>
            <person name="John T."/>
            <person name="Oh Y."/>
            <person name="Young N."/>
            <person name="Fitzgerald M."/>
            <person name="Haas B.J."/>
            <person name="Zeng Q."/>
            <person name="Young S."/>
            <person name="Adiconis X."/>
            <person name="Fan L."/>
            <person name="Levin J.Z."/>
            <person name="Mitchell T.K."/>
            <person name="Okubara P.A."/>
            <person name="Farman M.L."/>
            <person name="Kohn L.M."/>
            <person name="Birren B."/>
            <person name="Ma L.-J."/>
            <person name="Dean R.A."/>
        </authorList>
    </citation>
    <scope>NUCLEOTIDE SEQUENCE</scope>
    <source>
        <strain evidence="3">R3-111a-1</strain>
    </source>
</reference>
<reference evidence="3" key="5">
    <citation type="submission" date="2018-04" db="UniProtKB">
        <authorList>
            <consortium name="EnsemblFungi"/>
        </authorList>
    </citation>
    <scope>IDENTIFICATION</scope>
    <source>
        <strain evidence="3">R3-111a-1</strain>
    </source>
</reference>
<reference evidence="2" key="3">
    <citation type="submission" date="2010-09" db="EMBL/GenBank/DDBJ databases">
        <title>Annotation of Gaeumannomyces graminis var. tritici R3-111a-1.</title>
        <authorList>
            <consortium name="The Broad Institute Genome Sequencing Platform"/>
            <person name="Ma L.-J."/>
            <person name="Dead R."/>
            <person name="Young S.K."/>
            <person name="Zeng Q."/>
            <person name="Gargeya S."/>
            <person name="Fitzgerald M."/>
            <person name="Haas B."/>
            <person name="Abouelleil A."/>
            <person name="Alvarado L."/>
            <person name="Arachchi H.M."/>
            <person name="Berlin A."/>
            <person name="Brown A."/>
            <person name="Chapman S.B."/>
            <person name="Chen Z."/>
            <person name="Dunbar C."/>
            <person name="Freedman E."/>
            <person name="Gearin G."/>
            <person name="Gellesch M."/>
            <person name="Goldberg J."/>
            <person name="Griggs A."/>
            <person name="Gujja S."/>
            <person name="Heiman D."/>
            <person name="Howarth C."/>
            <person name="Larson L."/>
            <person name="Lui A."/>
            <person name="MacDonald P.J.P."/>
            <person name="Mehta T."/>
            <person name="Montmayeur A."/>
            <person name="Murphy C."/>
            <person name="Neiman D."/>
            <person name="Pearson M."/>
            <person name="Priest M."/>
            <person name="Roberts A."/>
            <person name="Saif S."/>
            <person name="Shea T."/>
            <person name="Shenoy N."/>
            <person name="Sisk P."/>
            <person name="Stolte C."/>
            <person name="Sykes S."/>
            <person name="Yandava C."/>
            <person name="Wortman J."/>
            <person name="Nusbaum C."/>
            <person name="Birren B."/>
        </authorList>
    </citation>
    <scope>NUCLEOTIDE SEQUENCE</scope>
    <source>
        <strain evidence="2">R3-111a-1</strain>
    </source>
</reference>
<dbReference type="EMBL" id="GL385403">
    <property type="protein sequence ID" value="EJT69889.1"/>
    <property type="molecule type" value="Genomic_DNA"/>
</dbReference>
<protein>
    <submittedName>
        <fullName evidence="2 3">Uncharacterized protein</fullName>
    </submittedName>
</protein>
<keyword evidence="1" id="KW-0732">Signal</keyword>
<dbReference type="Proteomes" id="UP000006039">
    <property type="component" value="Unassembled WGS sequence"/>
</dbReference>
<dbReference type="RefSeq" id="XP_009228937.1">
    <property type="nucleotide sequence ID" value="XM_009230673.1"/>
</dbReference>
<evidence type="ECO:0000313" key="4">
    <source>
        <dbReference type="Proteomes" id="UP000006039"/>
    </source>
</evidence>
<accession>J3PGZ2</accession>
<dbReference type="AlphaFoldDB" id="J3PGZ2"/>
<feature type="chain" id="PRO_5015095347" evidence="1">
    <location>
        <begin position="19"/>
        <end position="68"/>
    </location>
</feature>
<name>J3PGZ2_GAET3</name>
<sequence>MQLTLVVTVSALALGVAASGTPCPCSEPRCGNLPRCRGWKRWIRGADALDASGAVIEREPVLVVAESS</sequence>
<organism evidence="2">
    <name type="scientific">Gaeumannomyces tritici (strain R3-111a-1)</name>
    <name type="common">Wheat and barley take-all root rot fungus</name>
    <name type="synonym">Gaeumannomyces graminis var. tritici</name>
    <dbReference type="NCBI Taxonomy" id="644352"/>
    <lineage>
        <taxon>Eukaryota</taxon>
        <taxon>Fungi</taxon>
        <taxon>Dikarya</taxon>
        <taxon>Ascomycota</taxon>
        <taxon>Pezizomycotina</taxon>
        <taxon>Sordariomycetes</taxon>
        <taxon>Sordariomycetidae</taxon>
        <taxon>Magnaporthales</taxon>
        <taxon>Magnaporthaceae</taxon>
        <taxon>Gaeumannomyces</taxon>
    </lineage>
</organism>
<evidence type="ECO:0000313" key="3">
    <source>
        <dbReference type="EnsemblFungi" id="EJT69889"/>
    </source>
</evidence>
<dbReference type="EnsemblFungi" id="EJT69889">
    <property type="protein sequence ID" value="EJT69889"/>
    <property type="gene ID" value="GGTG_12772"/>
</dbReference>
<reference evidence="2" key="2">
    <citation type="submission" date="2010-07" db="EMBL/GenBank/DDBJ databases">
        <authorList>
            <consortium name="The Broad Institute Genome Sequencing Platform"/>
            <consortium name="Broad Institute Genome Sequencing Center for Infectious Disease"/>
            <person name="Ma L.-J."/>
            <person name="Dead R."/>
            <person name="Young S."/>
            <person name="Zeng Q."/>
            <person name="Koehrsen M."/>
            <person name="Alvarado L."/>
            <person name="Berlin A."/>
            <person name="Chapman S.B."/>
            <person name="Chen Z."/>
            <person name="Freedman E."/>
            <person name="Gellesch M."/>
            <person name="Goldberg J."/>
            <person name="Griggs A."/>
            <person name="Gujja S."/>
            <person name="Heilman E.R."/>
            <person name="Heiman D."/>
            <person name="Hepburn T."/>
            <person name="Howarth C."/>
            <person name="Jen D."/>
            <person name="Larson L."/>
            <person name="Mehta T."/>
            <person name="Neiman D."/>
            <person name="Pearson M."/>
            <person name="Roberts A."/>
            <person name="Saif S."/>
            <person name="Shea T."/>
            <person name="Shenoy N."/>
            <person name="Sisk P."/>
            <person name="Stolte C."/>
            <person name="Sykes S."/>
            <person name="Walk T."/>
            <person name="White J."/>
            <person name="Yandava C."/>
            <person name="Haas B."/>
            <person name="Nusbaum C."/>
            <person name="Birren B."/>
        </authorList>
    </citation>
    <scope>NUCLEOTIDE SEQUENCE</scope>
    <source>
        <strain evidence="2">R3-111a-1</strain>
    </source>
</reference>
<proteinExistence type="predicted"/>